<comment type="pathway">
    <text evidence="1 10 11">Cell wall biogenesis; peptidoglycan biosynthesis.</text>
</comment>
<sequence length="502" mass="54233">MQLRDLAALIPNAIVRGNADIEITGISNHSRRLSPGELFVCISGIPGYQEDRHPYAGDAVHAGAVAIVAEHDIEVDVPVVLVKDSRHALAVLSAHFYGYPSRELTLIGVTGTNGKTTTAHMIDAILRYAGSKTGLMGNIGTKIGDTLFETDINTQEPPVLQANLRRMVDEGCSIAVMEVTSQGLDAGRVLGCEFRSAVFTNITQDHLDYHGTMERYIAAKGLFFSRLGNGFSDDPAKRKFAVLNEDDDASSVLRKLTAANVLTYGIREEADVRAEAIQLTPLGTSFRVVTYKGTAEMQVGMVGMFNVYNALAAITAALVEGLTLETIRGGLASFPGVPGRMEVVNEGQPFLVLVDYAHTPDGLDNLLRAVQGVARQRVITVFGCGGDRDRTKRPIMGRIAAEYSDYVVVTSDNPRSENPEQILTDIEAGLREKHDSGDSYELTADRAEAITRAIAMANPGDVVVIAGKGHETYQITSVGTIKFDDREVARDKIRERRGGTPS</sequence>
<feature type="binding site" evidence="10">
    <location>
        <begin position="111"/>
        <end position="117"/>
    </location>
    <ligand>
        <name>ATP</name>
        <dbReference type="ChEBI" id="CHEBI:30616"/>
    </ligand>
</feature>
<dbReference type="GO" id="GO:0008360">
    <property type="term" value="P:regulation of cell shape"/>
    <property type="evidence" value="ECO:0007669"/>
    <property type="project" value="UniProtKB-KW"/>
</dbReference>
<comment type="PTM">
    <text evidence="10">Carboxylation is probably crucial for Mg(2+) binding and, consequently, for the gamma-phosphate positioning of ATP.</text>
</comment>
<dbReference type="PANTHER" id="PTHR23135:SF4">
    <property type="entry name" value="UDP-N-ACETYLMURAMOYL-L-ALANYL-D-GLUTAMATE--2,6-DIAMINOPIMELATE LIGASE MURE HOMOLOG, CHLOROPLASTIC"/>
    <property type="match status" value="1"/>
</dbReference>
<feature type="binding site" evidence="10">
    <location>
        <position position="180"/>
    </location>
    <ligand>
        <name>UDP-N-acetyl-alpha-D-muramoyl-L-alanyl-D-glutamate</name>
        <dbReference type="ChEBI" id="CHEBI:83900"/>
    </ligand>
</feature>
<evidence type="ECO:0000256" key="6">
    <source>
        <dbReference type="ARBA" id="ARBA00072883"/>
    </source>
</evidence>
<dbReference type="GO" id="GO:0005524">
    <property type="term" value="F:ATP binding"/>
    <property type="evidence" value="ECO:0007669"/>
    <property type="project" value="UniProtKB-UniRule"/>
</dbReference>
<evidence type="ECO:0000313" key="15">
    <source>
        <dbReference type="Proteomes" id="UP000323257"/>
    </source>
</evidence>
<dbReference type="NCBIfam" id="TIGR01085">
    <property type="entry name" value="murE"/>
    <property type="match status" value="1"/>
</dbReference>
<evidence type="ECO:0000313" key="14">
    <source>
        <dbReference type="EMBL" id="TYP73101.1"/>
    </source>
</evidence>
<protein>
    <recommendedName>
        <fullName evidence="6 10">UDP-N-acetylmuramoyl-L-alanyl-D-glutamate--2,6-diaminopimelate ligase</fullName>
        <ecNumber evidence="5 10">6.3.2.13</ecNumber>
    </recommendedName>
    <alternativeName>
        <fullName evidence="7 10">Meso-A2pm-adding enzyme</fullName>
    </alternativeName>
    <alternativeName>
        <fullName evidence="8 10">Meso-diaminopimelate-adding enzyme</fullName>
    </alternativeName>
    <alternativeName>
        <fullName evidence="9 10">UDP-MurNAc-L-Ala-D-Glu:meso-diaminopimelate ligase</fullName>
    </alternativeName>
    <alternativeName>
        <fullName evidence="10">UDP-MurNAc-tripeptide synthetase</fullName>
    </alternativeName>
    <alternativeName>
        <fullName evidence="10">UDP-N-acetylmuramyl-tripeptide synthetase</fullName>
    </alternativeName>
</protein>
<gene>
    <name evidence="10" type="primary">murE</name>
    <name evidence="14" type="ORF">BCM02_10785</name>
</gene>
<dbReference type="AlphaFoldDB" id="A0A5S5C0Z3"/>
<dbReference type="PANTHER" id="PTHR23135">
    <property type="entry name" value="MUR LIGASE FAMILY MEMBER"/>
    <property type="match status" value="1"/>
</dbReference>
<dbReference type="OrthoDB" id="9800958at2"/>
<keyword evidence="10" id="KW-0460">Magnesium</keyword>
<dbReference type="RefSeq" id="WP_148930670.1">
    <property type="nucleotide sequence ID" value="NZ_VNHS01000007.1"/>
</dbReference>
<dbReference type="InterPro" id="IPR035911">
    <property type="entry name" value="MurE/MurF_N"/>
</dbReference>
<dbReference type="GO" id="GO:0008765">
    <property type="term" value="F:UDP-N-acetylmuramoylalanyl-D-glutamate-2,6-diaminopimelate ligase activity"/>
    <property type="evidence" value="ECO:0007669"/>
    <property type="project" value="UniProtKB-UniRule"/>
</dbReference>
<evidence type="ECO:0000256" key="3">
    <source>
        <dbReference type="ARBA" id="ARBA00050251"/>
    </source>
</evidence>
<name>A0A5S5C0Z3_9BACL</name>
<comment type="catalytic activity">
    <reaction evidence="3 10">
        <text>UDP-N-acetyl-alpha-D-muramoyl-L-alanyl-D-glutamate + meso-2,6-diaminopimelate + ATP = UDP-N-acetyl-alpha-D-muramoyl-L-alanyl-gamma-D-glutamyl-meso-2,6-diaminopimelate + ADP + phosphate + H(+)</text>
        <dbReference type="Rhea" id="RHEA:23676"/>
        <dbReference type="ChEBI" id="CHEBI:15378"/>
        <dbReference type="ChEBI" id="CHEBI:30616"/>
        <dbReference type="ChEBI" id="CHEBI:43474"/>
        <dbReference type="ChEBI" id="CHEBI:57791"/>
        <dbReference type="ChEBI" id="CHEBI:83900"/>
        <dbReference type="ChEBI" id="CHEBI:83905"/>
        <dbReference type="ChEBI" id="CHEBI:456216"/>
        <dbReference type="EC" id="6.3.2.13"/>
    </reaction>
</comment>
<feature type="binding site" evidence="10">
    <location>
        <position position="188"/>
    </location>
    <ligand>
        <name>UDP-N-acetyl-alpha-D-muramoyl-L-alanyl-D-glutamate</name>
        <dbReference type="ChEBI" id="CHEBI:83900"/>
    </ligand>
</feature>
<reference evidence="14 15" key="1">
    <citation type="submission" date="2019-07" db="EMBL/GenBank/DDBJ databases">
        <title>Genomic Encyclopedia of Type Strains, Phase III (KMG-III): the genomes of soil and plant-associated and newly described type strains.</title>
        <authorList>
            <person name="Whitman W."/>
        </authorList>
    </citation>
    <scope>NUCLEOTIDE SEQUENCE [LARGE SCALE GENOMIC DNA]</scope>
    <source>
        <strain evidence="14 15">BL24</strain>
    </source>
</reference>
<evidence type="ECO:0000256" key="10">
    <source>
        <dbReference type="HAMAP-Rule" id="MF_00208"/>
    </source>
</evidence>
<dbReference type="HAMAP" id="MF_00208">
    <property type="entry name" value="MurE"/>
    <property type="match status" value="1"/>
</dbReference>
<proteinExistence type="inferred from homology"/>
<dbReference type="InterPro" id="IPR036565">
    <property type="entry name" value="Mur-like_cat_sf"/>
</dbReference>
<dbReference type="EC" id="6.3.2.13" evidence="5 10"/>
<feature type="modified residue" description="N6-carboxylysine" evidence="10">
    <location>
        <position position="220"/>
    </location>
</feature>
<dbReference type="GO" id="GO:0071555">
    <property type="term" value="P:cell wall organization"/>
    <property type="evidence" value="ECO:0007669"/>
    <property type="project" value="UniProtKB-KW"/>
</dbReference>
<keyword evidence="10 11" id="KW-0132">Cell division</keyword>
<comment type="cofactor">
    <cofactor evidence="10">
        <name>Mg(2+)</name>
        <dbReference type="ChEBI" id="CHEBI:18420"/>
    </cofactor>
</comment>
<feature type="binding site" evidence="10">
    <location>
        <position position="388"/>
    </location>
    <ligand>
        <name>meso-2,6-diaminopimelate</name>
        <dbReference type="ChEBI" id="CHEBI:57791"/>
    </ligand>
</feature>
<comment type="caution">
    <text evidence="14">The sequence shown here is derived from an EMBL/GenBank/DDBJ whole genome shotgun (WGS) entry which is preliminary data.</text>
</comment>
<dbReference type="GO" id="GO:0051301">
    <property type="term" value="P:cell division"/>
    <property type="evidence" value="ECO:0007669"/>
    <property type="project" value="UniProtKB-KW"/>
</dbReference>
<keyword evidence="10 11" id="KW-0961">Cell wall biogenesis/degradation</keyword>
<evidence type="ECO:0000256" key="4">
    <source>
        <dbReference type="ARBA" id="ARBA00056782"/>
    </source>
</evidence>
<comment type="subcellular location">
    <subcellularLocation>
        <location evidence="10 11">Cytoplasm</location>
    </subcellularLocation>
</comment>
<evidence type="ECO:0000256" key="7">
    <source>
        <dbReference type="ARBA" id="ARBA00075482"/>
    </source>
</evidence>
<dbReference type="InterPro" id="IPR036615">
    <property type="entry name" value="Mur_ligase_C_dom_sf"/>
</dbReference>
<dbReference type="InterPro" id="IPR005761">
    <property type="entry name" value="UDP-N-AcMur-Glu-dNH2Pim_ligase"/>
</dbReference>
<comment type="similarity">
    <text evidence="2 10">Belongs to the MurCDEF family. MurE subfamily.</text>
</comment>
<keyword evidence="10 11" id="KW-0573">Peptidoglycan synthesis</keyword>
<dbReference type="Pfam" id="PF08245">
    <property type="entry name" value="Mur_ligase_M"/>
    <property type="match status" value="1"/>
</dbReference>
<dbReference type="InterPro" id="IPR013221">
    <property type="entry name" value="Mur_ligase_cen"/>
</dbReference>
<organism evidence="14 15">
    <name type="scientific">Paenibacillus methanolicus</name>
    <dbReference type="NCBI Taxonomy" id="582686"/>
    <lineage>
        <taxon>Bacteria</taxon>
        <taxon>Bacillati</taxon>
        <taxon>Bacillota</taxon>
        <taxon>Bacilli</taxon>
        <taxon>Bacillales</taxon>
        <taxon>Paenibacillaceae</taxon>
        <taxon>Paenibacillus</taxon>
    </lineage>
</organism>
<dbReference type="NCBIfam" id="NF001124">
    <property type="entry name" value="PRK00139.1-2"/>
    <property type="match status" value="1"/>
</dbReference>
<accession>A0A5S5C0Z3</accession>
<dbReference type="SUPFAM" id="SSF53244">
    <property type="entry name" value="MurD-like peptide ligases, peptide-binding domain"/>
    <property type="match status" value="1"/>
</dbReference>
<dbReference type="EMBL" id="VNHS01000007">
    <property type="protein sequence ID" value="TYP73101.1"/>
    <property type="molecule type" value="Genomic_DNA"/>
</dbReference>
<evidence type="ECO:0000256" key="11">
    <source>
        <dbReference type="RuleBase" id="RU004135"/>
    </source>
</evidence>
<keyword evidence="15" id="KW-1185">Reference proteome</keyword>
<keyword evidence="10" id="KW-0963">Cytoplasm</keyword>
<dbReference type="InterPro" id="IPR004101">
    <property type="entry name" value="Mur_ligase_C"/>
</dbReference>
<dbReference type="Gene3D" id="3.40.1190.10">
    <property type="entry name" value="Mur-like, catalytic domain"/>
    <property type="match status" value="1"/>
</dbReference>
<keyword evidence="10 11" id="KW-0133">Cell shape</keyword>
<dbReference type="NCBIfam" id="NF001126">
    <property type="entry name" value="PRK00139.1-4"/>
    <property type="match status" value="1"/>
</dbReference>
<evidence type="ECO:0000256" key="1">
    <source>
        <dbReference type="ARBA" id="ARBA00004752"/>
    </source>
</evidence>
<dbReference type="FunFam" id="3.90.190.20:FF:000006">
    <property type="entry name" value="UDP-N-acetylmuramoyl-L-alanyl-D-glutamate--2,6-diaminopimelate ligase"/>
    <property type="match status" value="1"/>
</dbReference>
<evidence type="ECO:0000256" key="5">
    <source>
        <dbReference type="ARBA" id="ARBA00066633"/>
    </source>
</evidence>
<dbReference type="UniPathway" id="UPA00219"/>
<evidence type="ECO:0000256" key="9">
    <source>
        <dbReference type="ARBA" id="ARBA00081560"/>
    </source>
</evidence>
<evidence type="ECO:0000256" key="2">
    <source>
        <dbReference type="ARBA" id="ARBA00005898"/>
    </source>
</evidence>
<comment type="function">
    <text evidence="4 10">Catalyzes the addition of meso-diaminopimelic acid to the nucleotide precursor UDP-N-acetylmuramoyl-L-alanyl-D-glutamate (UMAG) in the biosynthesis of bacterial cell-wall peptidoglycan.</text>
</comment>
<evidence type="ECO:0000259" key="12">
    <source>
        <dbReference type="Pfam" id="PF02875"/>
    </source>
</evidence>
<dbReference type="SUPFAM" id="SSF53623">
    <property type="entry name" value="MurD-like peptide ligases, catalytic domain"/>
    <property type="match status" value="1"/>
</dbReference>
<keyword evidence="10" id="KW-0547">Nucleotide-binding</keyword>
<feature type="binding site" evidence="10">
    <location>
        <position position="30"/>
    </location>
    <ligand>
        <name>UDP-N-acetyl-alpha-D-muramoyl-L-alanyl-D-glutamate</name>
        <dbReference type="ChEBI" id="CHEBI:83900"/>
    </ligand>
</feature>
<comment type="caution">
    <text evidence="10">Lacks conserved residue(s) required for the propagation of feature annotation.</text>
</comment>
<feature type="domain" description="Mur ligase C-terminal" evidence="12">
    <location>
        <begin position="339"/>
        <end position="469"/>
    </location>
</feature>
<dbReference type="GO" id="GO:0009252">
    <property type="term" value="P:peptidoglycan biosynthetic process"/>
    <property type="evidence" value="ECO:0007669"/>
    <property type="project" value="UniProtKB-UniRule"/>
</dbReference>
<dbReference type="GO" id="GO:0005737">
    <property type="term" value="C:cytoplasm"/>
    <property type="evidence" value="ECO:0007669"/>
    <property type="project" value="UniProtKB-SubCell"/>
</dbReference>
<feature type="binding site" evidence="10">
    <location>
        <position position="471"/>
    </location>
    <ligand>
        <name>meso-2,6-diaminopimelate</name>
        <dbReference type="ChEBI" id="CHEBI:57791"/>
    </ligand>
</feature>
<keyword evidence="10" id="KW-0067">ATP-binding</keyword>
<keyword evidence="10 14" id="KW-0436">Ligase</keyword>
<feature type="binding site" evidence="10">
    <location>
        <begin position="412"/>
        <end position="415"/>
    </location>
    <ligand>
        <name>meso-2,6-diaminopimelate</name>
        <dbReference type="ChEBI" id="CHEBI:57791"/>
    </ligand>
</feature>
<dbReference type="Proteomes" id="UP000323257">
    <property type="component" value="Unassembled WGS sequence"/>
</dbReference>
<keyword evidence="10 11" id="KW-0131">Cell cycle</keyword>
<feature type="binding site" evidence="10">
    <location>
        <position position="467"/>
    </location>
    <ligand>
        <name>meso-2,6-diaminopimelate</name>
        <dbReference type="ChEBI" id="CHEBI:57791"/>
    </ligand>
</feature>
<dbReference type="Gene3D" id="3.90.190.20">
    <property type="entry name" value="Mur ligase, C-terminal domain"/>
    <property type="match status" value="1"/>
</dbReference>
<evidence type="ECO:0000256" key="8">
    <source>
        <dbReference type="ARBA" id="ARBA00076158"/>
    </source>
</evidence>
<feature type="domain" description="Mur ligase central" evidence="13">
    <location>
        <begin position="109"/>
        <end position="317"/>
    </location>
</feature>
<dbReference type="Gene3D" id="3.40.1390.10">
    <property type="entry name" value="MurE/MurF, N-terminal domain"/>
    <property type="match status" value="1"/>
</dbReference>
<dbReference type="GO" id="GO:0000287">
    <property type="term" value="F:magnesium ion binding"/>
    <property type="evidence" value="ECO:0007669"/>
    <property type="project" value="UniProtKB-UniRule"/>
</dbReference>
<dbReference type="Pfam" id="PF02875">
    <property type="entry name" value="Mur_ligase_C"/>
    <property type="match status" value="1"/>
</dbReference>
<feature type="short sequence motif" description="Meso-diaminopimelate recognition motif" evidence="10">
    <location>
        <begin position="412"/>
        <end position="415"/>
    </location>
</feature>
<evidence type="ECO:0000259" key="13">
    <source>
        <dbReference type="Pfam" id="PF08245"/>
    </source>
</evidence>
<dbReference type="SUPFAM" id="SSF63418">
    <property type="entry name" value="MurE/MurF N-terminal domain"/>
    <property type="match status" value="1"/>
</dbReference>